<protein>
    <submittedName>
        <fullName evidence="1">Uncharacterized protein</fullName>
    </submittedName>
</protein>
<name>A0ABU2I3R0_9XANT</name>
<gene>
    <name evidence="1" type="ORF">PNQ69_08375</name>
</gene>
<organism evidence="1 2">
    <name type="scientific">Xanthomonas hawaiiensis</name>
    <dbReference type="NCBI Taxonomy" id="3003247"/>
    <lineage>
        <taxon>Bacteria</taxon>
        <taxon>Pseudomonadati</taxon>
        <taxon>Pseudomonadota</taxon>
        <taxon>Gammaproteobacteria</taxon>
        <taxon>Lysobacterales</taxon>
        <taxon>Lysobacteraceae</taxon>
        <taxon>Xanthomonas</taxon>
    </lineage>
</organism>
<dbReference type="EMBL" id="JAQMHB010000001">
    <property type="protein sequence ID" value="MDS9992785.1"/>
    <property type="molecule type" value="Genomic_DNA"/>
</dbReference>
<sequence>MRWATAGQVLASWEGNFTDDRSTKAGGMTEVRWWLIAVFLGGGMNVSAARAVEVDRGDLLCSQAGDWTDGASVGVKQITPMVVESDAGRAYHFALDGGAGLQTLDASCGLGSYAECFFTARRSNGGTYQFSDLSSFGLWRTTDGLYMLYRIVSPKGEADARKRRIVKLADPPEEVCNQIGDYSDLM</sequence>
<keyword evidence="2" id="KW-1185">Reference proteome</keyword>
<reference evidence="1 2" key="1">
    <citation type="submission" date="2023-01" db="EMBL/GenBank/DDBJ databases">
        <title>Xanthomonas hawaiianensis sp. nov. isolated from Araceae family in Hawaii.</title>
        <authorList>
            <person name="Chunag S.-C."/>
            <person name="Dobhal S."/>
            <person name="Alvarez A."/>
            <person name="Arif M."/>
        </authorList>
    </citation>
    <scope>NUCLEOTIDE SEQUENCE [LARGE SCALE GENOMIC DNA]</scope>
    <source>
        <strain evidence="1 2">A2111</strain>
    </source>
</reference>
<dbReference type="RefSeq" id="WP_244663879.1">
    <property type="nucleotide sequence ID" value="NZ_JAGHXG010000024.1"/>
</dbReference>
<comment type="caution">
    <text evidence="1">The sequence shown here is derived from an EMBL/GenBank/DDBJ whole genome shotgun (WGS) entry which is preliminary data.</text>
</comment>
<dbReference type="Proteomes" id="UP001260534">
    <property type="component" value="Unassembled WGS sequence"/>
</dbReference>
<proteinExistence type="predicted"/>
<evidence type="ECO:0000313" key="2">
    <source>
        <dbReference type="Proteomes" id="UP001260534"/>
    </source>
</evidence>
<evidence type="ECO:0000313" key="1">
    <source>
        <dbReference type="EMBL" id="MDS9992785.1"/>
    </source>
</evidence>
<accession>A0ABU2I3R0</accession>